<dbReference type="SUPFAM" id="SSF110391">
    <property type="entry name" value="GlpP-like"/>
    <property type="match status" value="1"/>
</dbReference>
<reference evidence="1 4" key="2">
    <citation type="submission" date="2018-03" db="EMBL/GenBank/DDBJ databases">
        <title>The uncultured portion of the human microbiome is neutrally assembled.</title>
        <authorList>
            <person name="Jeraldo P."/>
            <person name="Boardman L."/>
            <person name="White B.A."/>
            <person name="Nelson H."/>
            <person name="Goldenfeld N."/>
            <person name="Chia N."/>
        </authorList>
    </citation>
    <scope>NUCLEOTIDE SEQUENCE [LARGE SCALE GENOMIC DNA]</scope>
    <source>
        <strain evidence="1">CIM:MAG 903</strain>
    </source>
</reference>
<evidence type="ECO:0000313" key="4">
    <source>
        <dbReference type="Proteomes" id="UP000246114"/>
    </source>
</evidence>
<dbReference type="GeneID" id="90543223"/>
<dbReference type="InterPro" id="IPR013785">
    <property type="entry name" value="Aldolase_TIM"/>
</dbReference>
<evidence type="ECO:0000313" key="1">
    <source>
        <dbReference type="EMBL" id="PWL54396.1"/>
    </source>
</evidence>
<keyword evidence="3" id="KW-1185">Reference proteome</keyword>
<dbReference type="GO" id="GO:0006355">
    <property type="term" value="P:regulation of DNA-templated transcription"/>
    <property type="evidence" value="ECO:0007669"/>
    <property type="project" value="InterPro"/>
</dbReference>
<sequence>MRDTYLRDILLDNPVIAAVRNDEELSCALESDIELIFVLYGTLLTISKISEKLTRHHKKFFIHLDLIEGLKGDSEGIEFIKRSANPLGIITTKPSNIRYANHLGLMSIQRIFIIDSLSLKTGIANINTVNPSAVEIMPGLCQKAISIINKETSASVIAGGLINSKNEVFECLSAGALAVSTTEKKLWNDN</sequence>
<dbReference type="EMBL" id="QAMZ01000023">
    <property type="protein sequence ID" value="PWL54396.1"/>
    <property type="molecule type" value="Genomic_DNA"/>
</dbReference>
<dbReference type="Proteomes" id="UP000246114">
    <property type="component" value="Unassembled WGS sequence"/>
</dbReference>
<accession>A0A1I2KP29</accession>
<dbReference type="EMBL" id="FOOE01000006">
    <property type="protein sequence ID" value="SFF66987.1"/>
    <property type="molecule type" value="Genomic_DNA"/>
</dbReference>
<dbReference type="eggNOG" id="COG1954">
    <property type="taxonomic scope" value="Bacteria"/>
</dbReference>
<dbReference type="InterPro" id="IPR006699">
    <property type="entry name" value="GlpP"/>
</dbReference>
<dbReference type="Proteomes" id="UP000182135">
    <property type="component" value="Unassembled WGS sequence"/>
</dbReference>
<dbReference type="GO" id="GO:0006071">
    <property type="term" value="P:glycerol metabolic process"/>
    <property type="evidence" value="ECO:0007669"/>
    <property type="project" value="InterPro"/>
</dbReference>
<dbReference type="AlphaFoldDB" id="A0A1I2KP29"/>
<dbReference type="RefSeq" id="WP_027638965.1">
    <property type="nucleotide sequence ID" value="NZ_BAAACD010000027.1"/>
</dbReference>
<dbReference type="PANTHER" id="PTHR35787:SF1">
    <property type="entry name" value="GLYCEROL UPTAKE OPERON ANTITERMINATOR REGULATORY PROTEIN"/>
    <property type="match status" value="1"/>
</dbReference>
<evidence type="ECO:0000313" key="2">
    <source>
        <dbReference type="EMBL" id="SFF66987.1"/>
    </source>
</evidence>
<dbReference type="Pfam" id="PF04309">
    <property type="entry name" value="G3P_antiterm"/>
    <property type="match status" value="1"/>
</dbReference>
<dbReference type="STRING" id="1529.SAMN04487885_10643"/>
<gene>
    <name evidence="1" type="ORF">DBY38_04515</name>
    <name evidence="2" type="ORF">SAMN04487885_10643</name>
</gene>
<dbReference type="OrthoDB" id="9799580at2"/>
<organism evidence="2 3">
    <name type="scientific">Clostridium cadaveris</name>
    <dbReference type="NCBI Taxonomy" id="1529"/>
    <lineage>
        <taxon>Bacteria</taxon>
        <taxon>Bacillati</taxon>
        <taxon>Bacillota</taxon>
        <taxon>Clostridia</taxon>
        <taxon>Eubacteriales</taxon>
        <taxon>Clostridiaceae</taxon>
        <taxon>Clostridium</taxon>
    </lineage>
</organism>
<dbReference type="PIRSF" id="PIRSF016897">
    <property type="entry name" value="GlpP"/>
    <property type="match status" value="1"/>
</dbReference>
<reference evidence="2 3" key="1">
    <citation type="submission" date="2016-10" db="EMBL/GenBank/DDBJ databases">
        <authorList>
            <person name="de Groot N.N."/>
        </authorList>
    </citation>
    <scope>NUCLEOTIDE SEQUENCE [LARGE SCALE GENOMIC DNA]</scope>
    <source>
        <strain evidence="2 3">NLAE-zl-G419</strain>
    </source>
</reference>
<evidence type="ECO:0000313" key="3">
    <source>
        <dbReference type="Proteomes" id="UP000182135"/>
    </source>
</evidence>
<protein>
    <submittedName>
        <fullName evidence="2">Glycerol uptake operon antiterminator</fullName>
    </submittedName>
    <submittedName>
        <fullName evidence="1">Glycerol-3-phosphate responsive antiterminator</fullName>
    </submittedName>
</protein>
<dbReference type="Gene3D" id="3.20.20.70">
    <property type="entry name" value="Aldolase class I"/>
    <property type="match status" value="1"/>
</dbReference>
<name>A0A1I2KP29_9CLOT</name>
<dbReference type="PANTHER" id="PTHR35787">
    <property type="entry name" value="GLYCEROL UPTAKE OPERON ANTITERMINATOR REGULATORY PROTEIN"/>
    <property type="match status" value="1"/>
</dbReference>
<proteinExistence type="predicted"/>